<protein>
    <submittedName>
        <fullName evidence="2">Uncharacterized protein</fullName>
    </submittedName>
</protein>
<dbReference type="Proteomes" id="UP000247233">
    <property type="component" value="Unassembled WGS sequence"/>
</dbReference>
<reference evidence="2 3" key="1">
    <citation type="submission" date="2016-12" db="EMBL/GenBank/DDBJ databases">
        <title>The genomes of Aspergillus section Nigri reveals drivers in fungal speciation.</title>
        <authorList>
            <consortium name="DOE Joint Genome Institute"/>
            <person name="Vesth T.C."/>
            <person name="Nybo J."/>
            <person name="Theobald S."/>
            <person name="Brandl J."/>
            <person name="Frisvad J.C."/>
            <person name="Nielsen K.F."/>
            <person name="Lyhne E.K."/>
            <person name="Kogle M.E."/>
            <person name="Kuo A."/>
            <person name="Riley R."/>
            <person name="Clum A."/>
            <person name="Nolan M."/>
            <person name="Lipzen A."/>
            <person name="Salamov A."/>
            <person name="Henrissat B."/>
            <person name="Wiebenga A."/>
            <person name="De Vries R.P."/>
            <person name="Grigoriev I.V."/>
            <person name="Mortensen U.H."/>
            <person name="Andersen M.R."/>
            <person name="Baker S.E."/>
        </authorList>
    </citation>
    <scope>NUCLEOTIDE SEQUENCE [LARGE SCALE GENOMIC DNA]</scope>
    <source>
        <strain evidence="2 3">CBS 117.55</strain>
    </source>
</reference>
<dbReference type="GeneID" id="37060025"/>
<keyword evidence="3" id="KW-1185">Reference proteome</keyword>
<dbReference type="RefSeq" id="XP_025397201.1">
    <property type="nucleotide sequence ID" value="XM_025537788.1"/>
</dbReference>
<evidence type="ECO:0000313" key="2">
    <source>
        <dbReference type="EMBL" id="PWY75076.1"/>
    </source>
</evidence>
<feature type="compositionally biased region" description="Polar residues" evidence="1">
    <location>
        <begin position="150"/>
        <end position="161"/>
    </location>
</feature>
<evidence type="ECO:0000313" key="3">
    <source>
        <dbReference type="Proteomes" id="UP000247233"/>
    </source>
</evidence>
<evidence type="ECO:0000256" key="1">
    <source>
        <dbReference type="SAM" id="MobiDB-lite"/>
    </source>
</evidence>
<sequence>MRLENHPIRHRSPPCSSDPTIDSSYPCRHRRVRTRSHTTHSRILLAWKRVEEPLGQSDRVRPCIPWKRLAHAIIRSSEACHPNCSVASCMNCNCRVAYHRARAVVRRSSVPGAAEPRPKRRLDLRRNPGCPGRLPAVLAACLGATHPRLSRNSGDSSNVSAAVTGRLRPDRQARPWNDSENRWPPWSPLPGNVPS</sequence>
<dbReference type="EMBL" id="MSFL01000022">
    <property type="protein sequence ID" value="PWY75076.1"/>
    <property type="molecule type" value="Genomic_DNA"/>
</dbReference>
<name>A0A317VL71_9EURO</name>
<feature type="region of interest" description="Disordered" evidence="1">
    <location>
        <begin position="149"/>
        <end position="195"/>
    </location>
</feature>
<feature type="compositionally biased region" description="Pro residues" evidence="1">
    <location>
        <begin position="185"/>
        <end position="195"/>
    </location>
</feature>
<proteinExistence type="predicted"/>
<gene>
    <name evidence="2" type="ORF">BO70DRAFT_100732</name>
</gene>
<feature type="compositionally biased region" description="Basic and acidic residues" evidence="1">
    <location>
        <begin position="167"/>
        <end position="181"/>
    </location>
</feature>
<organism evidence="2 3">
    <name type="scientific">Aspergillus heteromorphus CBS 117.55</name>
    <dbReference type="NCBI Taxonomy" id="1448321"/>
    <lineage>
        <taxon>Eukaryota</taxon>
        <taxon>Fungi</taxon>
        <taxon>Dikarya</taxon>
        <taxon>Ascomycota</taxon>
        <taxon>Pezizomycotina</taxon>
        <taxon>Eurotiomycetes</taxon>
        <taxon>Eurotiomycetidae</taxon>
        <taxon>Eurotiales</taxon>
        <taxon>Aspergillaceae</taxon>
        <taxon>Aspergillus</taxon>
        <taxon>Aspergillus subgen. Circumdati</taxon>
    </lineage>
</organism>
<feature type="region of interest" description="Disordered" evidence="1">
    <location>
        <begin position="1"/>
        <end position="22"/>
    </location>
</feature>
<accession>A0A317VL71</accession>
<dbReference type="AlphaFoldDB" id="A0A317VL71"/>
<comment type="caution">
    <text evidence="2">The sequence shown here is derived from an EMBL/GenBank/DDBJ whole genome shotgun (WGS) entry which is preliminary data.</text>
</comment>
<dbReference type="VEuPathDB" id="FungiDB:BO70DRAFT_100732"/>